<proteinExistence type="predicted"/>
<reference evidence="1 2" key="1">
    <citation type="submission" date="2020-03" db="EMBL/GenBank/DDBJ databases">
        <title>Whole genome shotgun sequence of Phytohabitans suffuscus NBRC 105367.</title>
        <authorList>
            <person name="Komaki H."/>
            <person name="Tamura T."/>
        </authorList>
    </citation>
    <scope>NUCLEOTIDE SEQUENCE [LARGE SCALE GENOMIC DNA]</scope>
    <source>
        <strain evidence="1 2">NBRC 105367</strain>
    </source>
</reference>
<keyword evidence="2" id="KW-1185">Reference proteome</keyword>
<protein>
    <submittedName>
        <fullName evidence="1">Uncharacterized protein</fullName>
    </submittedName>
</protein>
<evidence type="ECO:0000313" key="2">
    <source>
        <dbReference type="Proteomes" id="UP000503011"/>
    </source>
</evidence>
<evidence type="ECO:0000313" key="1">
    <source>
        <dbReference type="EMBL" id="BCB85708.1"/>
    </source>
</evidence>
<dbReference type="AlphaFoldDB" id="A0A6F8YIB5"/>
<dbReference type="KEGG" id="psuu:Psuf_030210"/>
<gene>
    <name evidence="1" type="ORF">Psuf_030210</name>
</gene>
<name>A0A6F8YIB5_9ACTN</name>
<dbReference type="EMBL" id="AP022871">
    <property type="protein sequence ID" value="BCB85708.1"/>
    <property type="molecule type" value="Genomic_DNA"/>
</dbReference>
<sequence>MLSRLESDDLGSSYASCHRTQSFPVMPQPYDLGMRVSVRSHVRLAFPGVSIFPYPPSSFEGLAARWVQWVAATGPFRNPVMDTTGRYAHRRQPSDVWFLGGSFGGSVQRHCAVPAGRPLFFPAFNMWCPHGTYIPPMPGAKGQAFFDGQPLPVVTVDASELFEVRGAFGNPVTRSRRPVQMRVWGIWARVNPPSPGEHQVEFSGTDGHQFHVSARYHITVG</sequence>
<accession>A0A6F8YIB5</accession>
<dbReference type="Proteomes" id="UP000503011">
    <property type="component" value="Chromosome"/>
</dbReference>
<organism evidence="1 2">
    <name type="scientific">Phytohabitans suffuscus</name>
    <dbReference type="NCBI Taxonomy" id="624315"/>
    <lineage>
        <taxon>Bacteria</taxon>
        <taxon>Bacillati</taxon>
        <taxon>Actinomycetota</taxon>
        <taxon>Actinomycetes</taxon>
        <taxon>Micromonosporales</taxon>
        <taxon>Micromonosporaceae</taxon>
    </lineage>
</organism>
<reference evidence="1 2" key="2">
    <citation type="submission" date="2020-03" db="EMBL/GenBank/DDBJ databases">
        <authorList>
            <person name="Ichikawa N."/>
            <person name="Kimura A."/>
            <person name="Kitahashi Y."/>
            <person name="Uohara A."/>
        </authorList>
    </citation>
    <scope>NUCLEOTIDE SEQUENCE [LARGE SCALE GENOMIC DNA]</scope>
    <source>
        <strain evidence="1 2">NBRC 105367</strain>
    </source>
</reference>